<protein>
    <submittedName>
        <fullName evidence="1">Uncharacterized protein</fullName>
    </submittedName>
</protein>
<dbReference type="Proteomes" id="UP000295258">
    <property type="component" value="Unassembled WGS sequence"/>
</dbReference>
<dbReference type="AlphaFoldDB" id="A0A4V2YBZ7"/>
<proteinExistence type="predicted"/>
<name>A0A4V2YBZ7_9ACTN</name>
<keyword evidence="2" id="KW-1185">Reference proteome</keyword>
<evidence type="ECO:0000313" key="1">
    <source>
        <dbReference type="EMBL" id="TDD09636.1"/>
    </source>
</evidence>
<evidence type="ECO:0000313" key="2">
    <source>
        <dbReference type="Proteomes" id="UP000295258"/>
    </source>
</evidence>
<sequence length="73" mass="7740">MKPNTTGTPAGTVSVESRVSGIHDRTFDRFTGEVAQTVATSMVGQSQFLPDAGAMIQIPPRTATDAYLSRRVG</sequence>
<accession>A0A4V2YBZ7</accession>
<dbReference type="EMBL" id="SMKO01000015">
    <property type="protein sequence ID" value="TDD09636.1"/>
    <property type="molecule type" value="Genomic_DNA"/>
</dbReference>
<comment type="caution">
    <text evidence="1">The sequence shown here is derived from an EMBL/GenBank/DDBJ whole genome shotgun (WGS) entry which is preliminary data.</text>
</comment>
<organism evidence="1 2">
    <name type="scientific">Nonomuraea deserti</name>
    <dbReference type="NCBI Taxonomy" id="1848322"/>
    <lineage>
        <taxon>Bacteria</taxon>
        <taxon>Bacillati</taxon>
        <taxon>Actinomycetota</taxon>
        <taxon>Actinomycetes</taxon>
        <taxon>Streptosporangiales</taxon>
        <taxon>Streptosporangiaceae</taxon>
        <taxon>Nonomuraea</taxon>
    </lineage>
</organism>
<reference evidence="1 2" key="1">
    <citation type="submission" date="2019-03" db="EMBL/GenBank/DDBJ databases">
        <title>Draft genome sequences of novel Actinobacteria.</title>
        <authorList>
            <person name="Sahin N."/>
            <person name="Ay H."/>
            <person name="Saygin H."/>
        </authorList>
    </citation>
    <scope>NUCLEOTIDE SEQUENCE [LARGE SCALE GENOMIC DNA]</scope>
    <source>
        <strain evidence="1 2">KC310</strain>
    </source>
</reference>
<gene>
    <name evidence="1" type="ORF">E1292_08995</name>
</gene>